<dbReference type="PANTHER" id="PTHR36838">
    <property type="entry name" value="AUXIN EFFLUX CARRIER FAMILY PROTEIN"/>
    <property type="match status" value="1"/>
</dbReference>
<evidence type="ECO:0000256" key="3">
    <source>
        <dbReference type="ARBA" id="ARBA00022475"/>
    </source>
</evidence>
<dbReference type="InterPro" id="IPR004776">
    <property type="entry name" value="Mem_transp_PIN-like"/>
</dbReference>
<keyword evidence="3" id="KW-1003">Cell membrane</keyword>
<comment type="subcellular location">
    <subcellularLocation>
        <location evidence="1">Membrane</location>
        <topology evidence="1">Multi-pass membrane protein</topology>
    </subcellularLocation>
</comment>
<evidence type="ECO:0000256" key="1">
    <source>
        <dbReference type="ARBA" id="ARBA00004141"/>
    </source>
</evidence>
<name>A0A328YQP8_9FLAO</name>
<dbReference type="GO" id="GO:0016020">
    <property type="term" value="C:membrane"/>
    <property type="evidence" value="ECO:0007669"/>
    <property type="project" value="UniProtKB-SubCell"/>
</dbReference>
<dbReference type="AlphaFoldDB" id="A0A328YQP8"/>
<organism evidence="8 9">
    <name type="scientific">Flavobacterium aciduliphilum</name>
    <dbReference type="NCBI Taxonomy" id="1101402"/>
    <lineage>
        <taxon>Bacteria</taxon>
        <taxon>Pseudomonadati</taxon>
        <taxon>Bacteroidota</taxon>
        <taxon>Flavobacteriia</taxon>
        <taxon>Flavobacteriales</taxon>
        <taxon>Flavobacteriaceae</taxon>
        <taxon>Flavobacterium</taxon>
    </lineage>
</organism>
<dbReference type="GO" id="GO:0055085">
    <property type="term" value="P:transmembrane transport"/>
    <property type="evidence" value="ECO:0007669"/>
    <property type="project" value="InterPro"/>
</dbReference>
<keyword evidence="2" id="KW-0813">Transport</keyword>
<evidence type="ECO:0000256" key="7">
    <source>
        <dbReference type="SAM" id="Phobius"/>
    </source>
</evidence>
<feature type="transmembrane region" description="Helical" evidence="7">
    <location>
        <begin position="88"/>
        <end position="109"/>
    </location>
</feature>
<keyword evidence="6 7" id="KW-0472">Membrane</keyword>
<dbReference type="Pfam" id="PF03547">
    <property type="entry name" value="Mem_trans"/>
    <property type="match status" value="1"/>
</dbReference>
<feature type="transmembrane region" description="Helical" evidence="7">
    <location>
        <begin position="55"/>
        <end position="76"/>
    </location>
</feature>
<evidence type="ECO:0000256" key="5">
    <source>
        <dbReference type="ARBA" id="ARBA00022989"/>
    </source>
</evidence>
<keyword evidence="9" id="KW-1185">Reference proteome</keyword>
<dbReference type="EMBL" id="QLSZ01000001">
    <property type="protein sequence ID" value="RAR75463.1"/>
    <property type="molecule type" value="Genomic_DNA"/>
</dbReference>
<evidence type="ECO:0000256" key="6">
    <source>
        <dbReference type="ARBA" id="ARBA00023136"/>
    </source>
</evidence>
<feature type="transmembrane region" description="Helical" evidence="7">
    <location>
        <begin position="159"/>
        <end position="180"/>
    </location>
</feature>
<dbReference type="PANTHER" id="PTHR36838:SF1">
    <property type="entry name" value="SLR1864 PROTEIN"/>
    <property type="match status" value="1"/>
</dbReference>
<comment type="caution">
    <text evidence="8">The sequence shown here is derived from an EMBL/GenBank/DDBJ whole genome shotgun (WGS) entry which is preliminary data.</text>
</comment>
<keyword evidence="4 7" id="KW-0812">Transmembrane</keyword>
<proteinExistence type="predicted"/>
<keyword evidence="5 7" id="KW-1133">Transmembrane helix</keyword>
<evidence type="ECO:0000313" key="9">
    <source>
        <dbReference type="Proteomes" id="UP000248840"/>
    </source>
</evidence>
<protein>
    <submittedName>
        <fullName evidence="8">Auxin efflux family transporter</fullName>
    </submittedName>
</protein>
<feature type="transmembrane region" description="Helical" evidence="7">
    <location>
        <begin position="29"/>
        <end position="48"/>
    </location>
</feature>
<evidence type="ECO:0000256" key="4">
    <source>
        <dbReference type="ARBA" id="ARBA00022692"/>
    </source>
</evidence>
<evidence type="ECO:0000313" key="8">
    <source>
        <dbReference type="EMBL" id="RAR75463.1"/>
    </source>
</evidence>
<reference evidence="8 9" key="1">
    <citation type="submission" date="2018-06" db="EMBL/GenBank/DDBJ databases">
        <title>Genomic Encyclopedia of Archaeal and Bacterial Type Strains, Phase II (KMG-II): from individual species to whole genera.</title>
        <authorList>
            <person name="Goeker M."/>
        </authorList>
    </citation>
    <scope>NUCLEOTIDE SEQUENCE [LARGE SCALE GENOMIC DNA]</scope>
    <source>
        <strain evidence="8 9">DSM 25663</strain>
    </source>
</reference>
<accession>A0A328YQP8</accession>
<evidence type="ECO:0000256" key="2">
    <source>
        <dbReference type="ARBA" id="ARBA00022448"/>
    </source>
</evidence>
<dbReference type="Proteomes" id="UP000248840">
    <property type="component" value="Unassembled WGS sequence"/>
</dbReference>
<feature type="transmembrane region" description="Helical" evidence="7">
    <location>
        <begin position="130"/>
        <end position="147"/>
    </location>
</feature>
<sequence>MENIILLFVCLFLGFLFQKIPQFPKNSHHILNQYVIHISIPALALYYIPKIELSVALLYPLGVAWIGFLLSFLFFYTLGNYFKWSKKLTGCLILTAGLGNTSFVGFPLIEAMFGEKGLKTAIIVDQPSSFVVVATLGILVATLFSSSTTSVKAIASKVFYFPPFIFFMLALLCALIRFDFPPMLQHVFFRLGNTVTPIALVAVGLQL</sequence>
<gene>
    <name evidence="8" type="ORF">CLV55_101159</name>
</gene>